<dbReference type="InterPro" id="IPR001610">
    <property type="entry name" value="PAC"/>
</dbReference>
<dbReference type="SUPFAM" id="SSF47384">
    <property type="entry name" value="Homodimeric domain of signal transducing histidine kinase"/>
    <property type="match status" value="1"/>
</dbReference>
<dbReference type="SMART" id="SM00387">
    <property type="entry name" value="HATPase_c"/>
    <property type="match status" value="1"/>
</dbReference>
<dbReference type="Pfam" id="PF02518">
    <property type="entry name" value="HATPase_c"/>
    <property type="match status" value="1"/>
</dbReference>
<dbReference type="SMART" id="SM00086">
    <property type="entry name" value="PAC"/>
    <property type="match status" value="2"/>
</dbReference>
<dbReference type="InterPro" id="IPR005467">
    <property type="entry name" value="His_kinase_dom"/>
</dbReference>
<evidence type="ECO:0000259" key="14">
    <source>
        <dbReference type="PROSITE" id="PS50109"/>
    </source>
</evidence>
<evidence type="ECO:0000256" key="6">
    <source>
        <dbReference type="ARBA" id="ARBA00022692"/>
    </source>
</evidence>
<dbReference type="Gene3D" id="1.10.287.130">
    <property type="match status" value="1"/>
</dbReference>
<dbReference type="PROSITE" id="PS50112">
    <property type="entry name" value="PAS"/>
    <property type="match status" value="1"/>
</dbReference>
<dbReference type="NCBIfam" id="TIGR00229">
    <property type="entry name" value="sensory_box"/>
    <property type="match status" value="2"/>
</dbReference>
<dbReference type="Proteomes" id="UP001500936">
    <property type="component" value="Unassembled WGS sequence"/>
</dbReference>
<evidence type="ECO:0000256" key="13">
    <source>
        <dbReference type="SAM" id="Coils"/>
    </source>
</evidence>
<evidence type="ECO:0000313" key="17">
    <source>
        <dbReference type="EMBL" id="GAA4408842.1"/>
    </source>
</evidence>
<dbReference type="InterPro" id="IPR036890">
    <property type="entry name" value="HATPase_C_sf"/>
</dbReference>
<dbReference type="Gene3D" id="3.30.565.10">
    <property type="entry name" value="Histidine kinase-like ATPase, C-terminal domain"/>
    <property type="match status" value="1"/>
</dbReference>
<dbReference type="InterPro" id="IPR004358">
    <property type="entry name" value="Sig_transdc_His_kin-like_C"/>
</dbReference>
<feature type="domain" description="PAC" evidence="16">
    <location>
        <begin position="217"/>
        <end position="268"/>
    </location>
</feature>
<dbReference type="SUPFAM" id="SSF55874">
    <property type="entry name" value="ATPase domain of HSP90 chaperone/DNA topoisomerase II/histidine kinase"/>
    <property type="match status" value="1"/>
</dbReference>
<protein>
    <recommendedName>
        <fullName evidence="3">histidine kinase</fullName>
        <ecNumber evidence="3">2.7.13.3</ecNumber>
    </recommendedName>
</protein>
<dbReference type="CDD" id="cd00075">
    <property type="entry name" value="HATPase"/>
    <property type="match status" value="1"/>
</dbReference>
<keyword evidence="8" id="KW-0418">Kinase</keyword>
<dbReference type="PROSITE" id="PS50113">
    <property type="entry name" value="PAC"/>
    <property type="match status" value="2"/>
</dbReference>
<dbReference type="PRINTS" id="PR00344">
    <property type="entry name" value="BCTRLSENSOR"/>
</dbReference>
<evidence type="ECO:0000256" key="10">
    <source>
        <dbReference type="ARBA" id="ARBA00022989"/>
    </source>
</evidence>
<evidence type="ECO:0000256" key="5">
    <source>
        <dbReference type="ARBA" id="ARBA00022679"/>
    </source>
</evidence>
<dbReference type="SUPFAM" id="SSF55785">
    <property type="entry name" value="PYP-like sensor domain (PAS domain)"/>
    <property type="match status" value="2"/>
</dbReference>
<feature type="domain" description="PAC" evidence="16">
    <location>
        <begin position="94"/>
        <end position="145"/>
    </location>
</feature>
<feature type="domain" description="Histidine kinase" evidence="14">
    <location>
        <begin position="307"/>
        <end position="521"/>
    </location>
</feature>
<dbReference type="Gene3D" id="3.30.450.20">
    <property type="entry name" value="PAS domain"/>
    <property type="match status" value="2"/>
</dbReference>
<comment type="catalytic activity">
    <reaction evidence="1">
        <text>ATP + protein L-histidine = ADP + protein N-phospho-L-histidine.</text>
        <dbReference type="EC" id="2.7.13.3"/>
    </reaction>
</comment>
<keyword evidence="12" id="KW-0472">Membrane</keyword>
<name>A0ABP8KKF9_9BACT</name>
<dbReference type="PANTHER" id="PTHR42878:SF7">
    <property type="entry name" value="SENSOR HISTIDINE KINASE GLRK"/>
    <property type="match status" value="1"/>
</dbReference>
<evidence type="ECO:0000256" key="3">
    <source>
        <dbReference type="ARBA" id="ARBA00012438"/>
    </source>
</evidence>
<dbReference type="CDD" id="cd00130">
    <property type="entry name" value="PAS"/>
    <property type="match status" value="1"/>
</dbReference>
<dbReference type="InterPro" id="IPR036097">
    <property type="entry name" value="HisK_dim/P_sf"/>
</dbReference>
<keyword evidence="5" id="KW-0808">Transferase</keyword>
<dbReference type="InterPro" id="IPR000014">
    <property type="entry name" value="PAS"/>
</dbReference>
<evidence type="ECO:0000256" key="7">
    <source>
        <dbReference type="ARBA" id="ARBA00022741"/>
    </source>
</evidence>
<keyword evidence="18" id="KW-1185">Reference proteome</keyword>
<proteinExistence type="predicted"/>
<feature type="domain" description="PAS" evidence="15">
    <location>
        <begin position="19"/>
        <end position="89"/>
    </location>
</feature>
<feature type="coiled-coil region" evidence="13">
    <location>
        <begin position="259"/>
        <end position="307"/>
    </location>
</feature>
<organism evidence="17 18">
    <name type="scientific">Nibrella viscosa</name>
    <dbReference type="NCBI Taxonomy" id="1084524"/>
    <lineage>
        <taxon>Bacteria</taxon>
        <taxon>Pseudomonadati</taxon>
        <taxon>Bacteroidota</taxon>
        <taxon>Cytophagia</taxon>
        <taxon>Cytophagales</taxon>
        <taxon>Spirosomataceae</taxon>
        <taxon>Nibrella</taxon>
    </lineage>
</organism>
<comment type="caution">
    <text evidence="17">The sequence shown here is derived from an EMBL/GenBank/DDBJ whole genome shotgun (WGS) entry which is preliminary data.</text>
</comment>
<evidence type="ECO:0000256" key="4">
    <source>
        <dbReference type="ARBA" id="ARBA00022553"/>
    </source>
</evidence>
<evidence type="ECO:0000259" key="15">
    <source>
        <dbReference type="PROSITE" id="PS50112"/>
    </source>
</evidence>
<evidence type="ECO:0000256" key="2">
    <source>
        <dbReference type="ARBA" id="ARBA00004141"/>
    </source>
</evidence>
<comment type="subcellular location">
    <subcellularLocation>
        <location evidence="2">Membrane</location>
        <topology evidence="2">Multi-pass membrane protein</topology>
    </subcellularLocation>
</comment>
<evidence type="ECO:0000256" key="11">
    <source>
        <dbReference type="ARBA" id="ARBA00023012"/>
    </source>
</evidence>
<dbReference type="InterPro" id="IPR050351">
    <property type="entry name" value="BphY/WalK/GraS-like"/>
</dbReference>
<dbReference type="EMBL" id="BAABHB010000005">
    <property type="protein sequence ID" value="GAA4408842.1"/>
    <property type="molecule type" value="Genomic_DNA"/>
</dbReference>
<reference evidence="18" key="1">
    <citation type="journal article" date="2019" name="Int. J. Syst. Evol. Microbiol.">
        <title>The Global Catalogue of Microorganisms (GCM) 10K type strain sequencing project: providing services to taxonomists for standard genome sequencing and annotation.</title>
        <authorList>
            <consortium name="The Broad Institute Genomics Platform"/>
            <consortium name="The Broad Institute Genome Sequencing Center for Infectious Disease"/>
            <person name="Wu L."/>
            <person name="Ma J."/>
        </authorList>
    </citation>
    <scope>NUCLEOTIDE SEQUENCE [LARGE SCALE GENOMIC DNA]</scope>
    <source>
        <strain evidence="18">JCM 17925</strain>
    </source>
</reference>
<dbReference type="InterPro" id="IPR035965">
    <property type="entry name" value="PAS-like_dom_sf"/>
</dbReference>
<keyword evidence="11" id="KW-0902">Two-component regulatory system</keyword>
<dbReference type="Pfam" id="PF00512">
    <property type="entry name" value="HisKA"/>
    <property type="match status" value="1"/>
</dbReference>
<keyword evidence="7" id="KW-0547">Nucleotide-binding</keyword>
<dbReference type="InterPro" id="IPR003661">
    <property type="entry name" value="HisK_dim/P_dom"/>
</dbReference>
<accession>A0ABP8KKF9</accession>
<dbReference type="CDD" id="cd00082">
    <property type="entry name" value="HisKA"/>
    <property type="match status" value="1"/>
</dbReference>
<dbReference type="SMART" id="SM00091">
    <property type="entry name" value="PAS"/>
    <property type="match status" value="2"/>
</dbReference>
<keyword evidence="13" id="KW-0175">Coiled coil</keyword>
<dbReference type="RefSeq" id="WP_345268736.1">
    <property type="nucleotide sequence ID" value="NZ_BAABHB010000005.1"/>
</dbReference>
<evidence type="ECO:0000259" key="16">
    <source>
        <dbReference type="PROSITE" id="PS50113"/>
    </source>
</evidence>
<evidence type="ECO:0000256" key="9">
    <source>
        <dbReference type="ARBA" id="ARBA00022840"/>
    </source>
</evidence>
<gene>
    <name evidence="17" type="ORF">GCM10023187_31340</name>
</gene>
<dbReference type="SMART" id="SM00388">
    <property type="entry name" value="HisKA"/>
    <property type="match status" value="1"/>
</dbReference>
<evidence type="ECO:0000256" key="8">
    <source>
        <dbReference type="ARBA" id="ARBA00022777"/>
    </source>
</evidence>
<dbReference type="InterPro" id="IPR003594">
    <property type="entry name" value="HATPase_dom"/>
</dbReference>
<dbReference type="PANTHER" id="PTHR42878">
    <property type="entry name" value="TWO-COMPONENT HISTIDINE KINASE"/>
    <property type="match status" value="1"/>
</dbReference>
<dbReference type="EC" id="2.7.13.3" evidence="3"/>
<evidence type="ECO:0000256" key="1">
    <source>
        <dbReference type="ARBA" id="ARBA00000085"/>
    </source>
</evidence>
<keyword evidence="10" id="KW-1133">Transmembrane helix</keyword>
<sequence length="522" mass="60010">MPAISYDTSMPLDPALQSQLTNFRALIEHSSDVIIISDKDGIERYISPSVVRVLGYEPEELLLRSQYVLHHPDDRDRVRRTFFDFVRSESATPIIFSFRFLHKNGTWRWIEATASNQLQNPLIQGIILNFRDITERKELEAQIERTAERFHAMIANIADYIQIYDKNGKMLFTSKPTMYPIEVINQSDEMFWWIHPDDRPRVIDAFRKVVFGEVPDAKEEYRTFDANGVMRYVETYASNQFDNEAVGGLLANMRDITERKQFEEALRQAKEKAESDAREIERSNLEIRLKNRELKKLNDEKNELMQIVTHDLKNPLYNLQHEARSILENPEEAVQHTEQVLRCADKMLSLITNFLSIHSIESGKMLMHVGPVDLLEQINRVVQLYKEPLRQKQLSVTINWPGGPSEIRTDENAVSQVLDNLVSNAIKYSPVGQGIRIDVTRGDESMIIRVQDEGAGIPLEEADKLFRKFSRLSTRPTAGESSNGLGLAIAKKLVHLLQGDIWYENHTGKGATFAFELPVNLT</sequence>
<keyword evidence="9" id="KW-0067">ATP-binding</keyword>
<evidence type="ECO:0000256" key="12">
    <source>
        <dbReference type="ARBA" id="ARBA00023136"/>
    </source>
</evidence>
<evidence type="ECO:0000313" key="18">
    <source>
        <dbReference type="Proteomes" id="UP001500936"/>
    </source>
</evidence>
<keyword evidence="6" id="KW-0812">Transmembrane</keyword>
<dbReference type="InterPro" id="IPR000700">
    <property type="entry name" value="PAS-assoc_C"/>
</dbReference>
<dbReference type="Pfam" id="PF08447">
    <property type="entry name" value="PAS_3"/>
    <property type="match status" value="2"/>
</dbReference>
<keyword evidence="4" id="KW-0597">Phosphoprotein</keyword>
<dbReference type="PROSITE" id="PS50109">
    <property type="entry name" value="HIS_KIN"/>
    <property type="match status" value="1"/>
</dbReference>
<dbReference type="InterPro" id="IPR013655">
    <property type="entry name" value="PAS_fold_3"/>
</dbReference>